<keyword evidence="5" id="KW-1185">Reference proteome</keyword>
<dbReference type="SMART" id="SM00015">
    <property type="entry name" value="IQ"/>
    <property type="match status" value="4"/>
</dbReference>
<dbReference type="SUPFAM" id="SSF52540">
    <property type="entry name" value="P-loop containing nucleoside triphosphate hydrolases"/>
    <property type="match status" value="1"/>
</dbReference>
<keyword evidence="2" id="KW-0677">Repeat</keyword>
<dbReference type="PANTHER" id="PTHR46652">
    <property type="entry name" value="LEUCINE-RICH REPEAT AND IQ DOMAIN-CONTAINING PROTEIN 1-RELATED"/>
    <property type="match status" value="1"/>
</dbReference>
<dbReference type="SMART" id="SM00365">
    <property type="entry name" value="LRR_SD22"/>
    <property type="match status" value="5"/>
</dbReference>
<evidence type="ECO:0000256" key="1">
    <source>
        <dbReference type="ARBA" id="ARBA00022614"/>
    </source>
</evidence>
<dbReference type="Proteomes" id="UP000812440">
    <property type="component" value="Chromosome 3"/>
</dbReference>
<dbReference type="InterPro" id="IPR032675">
    <property type="entry name" value="LRR_dom_sf"/>
</dbReference>
<proteinExistence type="predicted"/>
<evidence type="ECO:0008006" key="6">
    <source>
        <dbReference type="Google" id="ProtNLM"/>
    </source>
</evidence>
<gene>
    <name evidence="4" type="ORF">GDO86_005653</name>
</gene>
<dbReference type="AlphaFoldDB" id="A0A8T2JA86"/>
<dbReference type="InterPro" id="IPR003591">
    <property type="entry name" value="Leu-rich_rpt_typical-subtyp"/>
</dbReference>
<dbReference type="InterPro" id="IPR000048">
    <property type="entry name" value="IQ_motif_EF-hand-BS"/>
</dbReference>
<feature type="compositionally biased region" description="Basic and acidic residues" evidence="3">
    <location>
        <begin position="204"/>
        <end position="222"/>
    </location>
</feature>
<comment type="caution">
    <text evidence="4">The sequence shown here is derived from an EMBL/GenBank/DDBJ whole genome shotgun (WGS) entry which is preliminary data.</text>
</comment>
<feature type="compositionally biased region" description="Basic and acidic residues" evidence="3">
    <location>
        <begin position="717"/>
        <end position="726"/>
    </location>
</feature>
<dbReference type="CDD" id="cd23767">
    <property type="entry name" value="IQCD"/>
    <property type="match status" value="3"/>
</dbReference>
<dbReference type="PROSITE" id="PS51450">
    <property type="entry name" value="LRR"/>
    <property type="match status" value="2"/>
</dbReference>
<dbReference type="InterPro" id="IPR050836">
    <property type="entry name" value="SDS22/Internalin_LRR"/>
</dbReference>
<feature type="region of interest" description="Disordered" evidence="3">
    <location>
        <begin position="717"/>
        <end position="740"/>
    </location>
</feature>
<evidence type="ECO:0000313" key="4">
    <source>
        <dbReference type="EMBL" id="KAG8439531.1"/>
    </source>
</evidence>
<feature type="compositionally biased region" description="Basic and acidic residues" evidence="3">
    <location>
        <begin position="174"/>
        <end position="191"/>
    </location>
</feature>
<dbReference type="GO" id="GO:0009966">
    <property type="term" value="P:regulation of signal transduction"/>
    <property type="evidence" value="ECO:0007669"/>
    <property type="project" value="UniProtKB-ARBA"/>
</dbReference>
<feature type="compositionally biased region" description="Basic residues" evidence="3">
    <location>
        <begin position="261"/>
        <end position="272"/>
    </location>
</feature>
<dbReference type="Gene3D" id="1.20.5.190">
    <property type="match status" value="1"/>
</dbReference>
<evidence type="ECO:0000313" key="5">
    <source>
        <dbReference type="Proteomes" id="UP000812440"/>
    </source>
</evidence>
<feature type="region of interest" description="Disordered" evidence="3">
    <location>
        <begin position="174"/>
        <end position="302"/>
    </location>
</feature>
<dbReference type="EMBL" id="JAACNH010000006">
    <property type="protein sequence ID" value="KAG8439531.1"/>
    <property type="molecule type" value="Genomic_DNA"/>
</dbReference>
<reference evidence="4" key="1">
    <citation type="thesis" date="2020" institute="ProQuest LLC" country="789 East Eisenhower Parkway, Ann Arbor, MI, USA">
        <title>Comparative Genomics and Chromosome Evolution.</title>
        <authorList>
            <person name="Mudd A.B."/>
        </authorList>
    </citation>
    <scope>NUCLEOTIDE SEQUENCE</scope>
    <source>
        <strain evidence="4">Female2</strain>
        <tissue evidence="4">Blood</tissue>
    </source>
</reference>
<dbReference type="InterPro" id="IPR001611">
    <property type="entry name" value="Leu-rich_rpt"/>
</dbReference>
<feature type="region of interest" description="Disordered" evidence="3">
    <location>
        <begin position="1174"/>
        <end position="1218"/>
    </location>
</feature>
<feature type="compositionally biased region" description="Basic and acidic residues" evidence="3">
    <location>
        <begin position="109"/>
        <end position="151"/>
    </location>
</feature>
<accession>A0A8T2JA86</accession>
<evidence type="ECO:0000256" key="3">
    <source>
        <dbReference type="SAM" id="MobiDB-lite"/>
    </source>
</evidence>
<dbReference type="SMART" id="SM00369">
    <property type="entry name" value="LRR_TYP"/>
    <property type="match status" value="4"/>
</dbReference>
<organism evidence="4 5">
    <name type="scientific">Hymenochirus boettgeri</name>
    <name type="common">Congo dwarf clawed frog</name>
    <dbReference type="NCBI Taxonomy" id="247094"/>
    <lineage>
        <taxon>Eukaryota</taxon>
        <taxon>Metazoa</taxon>
        <taxon>Chordata</taxon>
        <taxon>Craniata</taxon>
        <taxon>Vertebrata</taxon>
        <taxon>Euteleostomi</taxon>
        <taxon>Amphibia</taxon>
        <taxon>Batrachia</taxon>
        <taxon>Anura</taxon>
        <taxon>Pipoidea</taxon>
        <taxon>Pipidae</taxon>
        <taxon>Pipinae</taxon>
        <taxon>Hymenochirus</taxon>
    </lineage>
</organism>
<dbReference type="FunFam" id="3.80.10.10:FF:001142">
    <property type="entry name" value="Leucine-rich repeats and IQ motif containing 1"/>
    <property type="match status" value="1"/>
</dbReference>
<name>A0A8T2JA86_9PIPI</name>
<protein>
    <recommendedName>
        <fullName evidence="6">Leucine-rich repeat and IQ domain-containing protein 1</fullName>
    </recommendedName>
</protein>
<dbReference type="Gene3D" id="3.80.10.10">
    <property type="entry name" value="Ribonuclease Inhibitor"/>
    <property type="match status" value="2"/>
</dbReference>
<dbReference type="PROSITE" id="PS50096">
    <property type="entry name" value="IQ"/>
    <property type="match status" value="3"/>
</dbReference>
<dbReference type="Pfam" id="PF00612">
    <property type="entry name" value="IQ"/>
    <property type="match status" value="3"/>
</dbReference>
<dbReference type="InterPro" id="IPR027417">
    <property type="entry name" value="P-loop_NTPase"/>
</dbReference>
<keyword evidence="1" id="KW-0433">Leucine-rich repeat</keyword>
<sequence length="1218" mass="140263">MKKTPPYSSKRTLDIQIQEQDIRIRNWREEIEKESYILSTFHKDYIGKIQNDLEKEKNMFEEQKARAEKKLEELHYKSAVKIQATYRAFVIYRRYASVLKEKKEERERKKKWQREMEKERREMEEKTKIKLQEKKQKEEERKQKQEKKKQIADQQAVQESLKLQIRQKEYEKLKEEERQRLEKEKVLRDNLNKSMKTETYNICVEKDRDNRVIEKHKSHPVDQDDSAITMKQPDMGKNKPGRSSGAQPEAAESGIAALLGAKRKASQHKMARGHTSAPRTGSGPEGETEGSAPESDWGEEDQEDIHSILRSLPTKRDFAELVSRVEQTCKEEIAGLKTDLQEITSKITTVTLQDLPGCSLSTLSMCTKLQFLSLRRCGLFALDGISNCKALRFIDVQENSIQTVQCEDLEHLCVLLLNKNQITSMHGVDNCTNLMVLELSFNSITRIGGLESLKNLHRLTLDHNQLISSRGLEYLTGLAYLDCSYNYLNELEGIQNCGVLQILKLQGNNLWEVPKLDNHVLLRELYLDDNNISSMNGMSLYWLPLLQILSVSQNSLTHLTAFNLFISLEELNISSNCLTDLQSTLVWFEGCENLRRLFLSKNPFLQETNWRCSLLKQLPGLRLLNDEQIEEMKDKLCLLPTGNFFAFCQAQISSITKLWQNLNAQDLSSSLNGLEGYCECMWELLKNSNEQRFAHEYADTEITKGEGLEELRNSVKNKDSDWHQEGSHINSASDKKQDAPTRQITAKQAYSLLVDSSAECEDALTKEVKGDLNYTKAVNNERDYPSKHALGVKYKEHSAAIVIQCHWRGYIVRRDIHYYVKLHNAASVIQSAWHSYRIRKKCLQKKMAEIYDMKEIQRRAATCIQAVWKGFCLRKKLSAAFAAIEKDELEDDFEEVNLDDFTFNENALEWTIDPTPFFSKTHHHSTKPDQVMFPMKYSIQESKSHVLLIPPHQAWQCQETEEAATFVYEKSDLNSRLEKQTPLHMTTMKPNTDISSQSEKEEKISQEWGFKDSSTVQLMLKRAQKMKSKQGRNKKLLDPAVRLALFKNSENKHLPIKPPKKTQQMTIESFQDGEEICKLNETPSAASERSRQYTYQWLHTQCGELEMVSSRKTDKHFLPEINNDVLNGGRVQLVTSNASKDGVGLDLISVKSASTVTQTREKYNEIQRHFSAGSSNRNLLTPGRAALGPQKKERISFRDSPLQLSGGWGCGKKRAKNP</sequence>
<feature type="region of interest" description="Disordered" evidence="3">
    <location>
        <begin position="109"/>
        <end position="156"/>
    </location>
</feature>
<evidence type="ECO:0000256" key="2">
    <source>
        <dbReference type="ARBA" id="ARBA00022737"/>
    </source>
</evidence>
<dbReference type="OrthoDB" id="266138at2759"/>
<dbReference type="SUPFAM" id="SSF52058">
    <property type="entry name" value="L domain-like"/>
    <property type="match status" value="1"/>
</dbReference>
<dbReference type="PANTHER" id="PTHR46652:SF7">
    <property type="entry name" value="LEUCINE-RICH REPEAT AND IQ DOMAIN-CONTAINING PROTEIN 1"/>
    <property type="match status" value="1"/>
</dbReference>